<keyword evidence="3" id="KW-1185">Reference proteome</keyword>
<dbReference type="Proteomes" id="UP000627369">
    <property type="component" value="Unassembled WGS sequence"/>
</dbReference>
<dbReference type="AlphaFoldDB" id="A0A919KT25"/>
<dbReference type="RefSeq" id="WP_189669049.1">
    <property type="nucleotide sequence ID" value="NZ_BNAS01000002.1"/>
</dbReference>
<accession>A0A919KT25</accession>
<reference evidence="2" key="1">
    <citation type="journal article" date="2014" name="Int. J. Syst. Evol. Microbiol.">
        <title>Complete genome sequence of Corynebacterium casei LMG S-19264T (=DSM 44701T), isolated from a smear-ripened cheese.</title>
        <authorList>
            <consortium name="US DOE Joint Genome Institute (JGI-PGF)"/>
            <person name="Walter F."/>
            <person name="Albersmeier A."/>
            <person name="Kalinowski J."/>
            <person name="Ruckert C."/>
        </authorList>
    </citation>
    <scope>NUCLEOTIDE SEQUENCE</scope>
    <source>
        <strain evidence="2">CGMCC 4.7398</strain>
    </source>
</reference>
<dbReference type="Gene3D" id="3.40.630.30">
    <property type="match status" value="1"/>
</dbReference>
<dbReference type="Pfam" id="PF14542">
    <property type="entry name" value="Acetyltransf_CG"/>
    <property type="match status" value="1"/>
</dbReference>
<feature type="domain" description="N-acetyltransferase" evidence="1">
    <location>
        <begin position="10"/>
        <end position="97"/>
    </location>
</feature>
<name>A0A919KT25_9MICO</name>
<dbReference type="PROSITE" id="PS51729">
    <property type="entry name" value="GNAT_YJDJ"/>
    <property type="match status" value="1"/>
</dbReference>
<evidence type="ECO:0000313" key="3">
    <source>
        <dbReference type="Proteomes" id="UP000627369"/>
    </source>
</evidence>
<protein>
    <recommendedName>
        <fullName evidence="1">N-acetyltransferase domain-containing protein</fullName>
    </recommendedName>
</protein>
<dbReference type="CDD" id="cd04301">
    <property type="entry name" value="NAT_SF"/>
    <property type="match status" value="1"/>
</dbReference>
<dbReference type="InterPro" id="IPR045057">
    <property type="entry name" value="Gcn5-rel_NAT"/>
</dbReference>
<dbReference type="PANTHER" id="PTHR31435:SF10">
    <property type="entry name" value="BSR4717 PROTEIN"/>
    <property type="match status" value="1"/>
</dbReference>
<dbReference type="EMBL" id="BNAS01000002">
    <property type="protein sequence ID" value="GHH71352.1"/>
    <property type="molecule type" value="Genomic_DNA"/>
</dbReference>
<evidence type="ECO:0000259" key="1">
    <source>
        <dbReference type="PROSITE" id="PS51729"/>
    </source>
</evidence>
<proteinExistence type="predicted"/>
<reference evidence="2" key="2">
    <citation type="submission" date="2020-09" db="EMBL/GenBank/DDBJ databases">
        <authorList>
            <person name="Sun Q."/>
            <person name="Zhou Y."/>
        </authorList>
    </citation>
    <scope>NUCLEOTIDE SEQUENCE</scope>
    <source>
        <strain evidence="2">CGMCC 4.7398</strain>
    </source>
</reference>
<dbReference type="PANTHER" id="PTHR31435">
    <property type="entry name" value="PROTEIN NATD1"/>
    <property type="match status" value="1"/>
</dbReference>
<dbReference type="InterPro" id="IPR031165">
    <property type="entry name" value="GNAT_YJDJ"/>
</dbReference>
<dbReference type="InterPro" id="IPR016181">
    <property type="entry name" value="Acyl_CoA_acyltransferase"/>
</dbReference>
<gene>
    <name evidence="2" type="ORF">GCM10017772_19640</name>
</gene>
<organism evidence="2 3">
    <name type="scientific">Promicromonospora soli</name>
    <dbReference type="NCBI Taxonomy" id="2035533"/>
    <lineage>
        <taxon>Bacteria</taxon>
        <taxon>Bacillati</taxon>
        <taxon>Actinomycetota</taxon>
        <taxon>Actinomycetes</taxon>
        <taxon>Micrococcales</taxon>
        <taxon>Promicromonosporaceae</taxon>
        <taxon>Promicromonospora</taxon>
    </lineage>
</organism>
<comment type="caution">
    <text evidence="2">The sequence shown here is derived from an EMBL/GenBank/DDBJ whole genome shotgun (WGS) entry which is preliminary data.</text>
</comment>
<evidence type="ECO:0000313" key="2">
    <source>
        <dbReference type="EMBL" id="GHH71352.1"/>
    </source>
</evidence>
<dbReference type="SUPFAM" id="SSF55729">
    <property type="entry name" value="Acyl-CoA N-acyltransferases (Nat)"/>
    <property type="match status" value="1"/>
</dbReference>
<sequence length="102" mass="11198">MTEEPQVTVTDNPEKSRFEVSVDGTLAGFAVYEKDPGAVIFVHTEVFPEYEGRGLAGQLAKSALSMVRESGNRIVPVCPFIRSYVRKHAPEYDGLLLQPAAD</sequence>